<dbReference type="EMBL" id="FXBJ01000002">
    <property type="protein sequence ID" value="SMH38685.1"/>
    <property type="molecule type" value="Genomic_DNA"/>
</dbReference>
<proteinExistence type="inferred from homology"/>
<dbReference type="OrthoDB" id="2147503at2"/>
<dbReference type="InterPro" id="IPR009907">
    <property type="entry name" value="RpoY"/>
</dbReference>
<keyword evidence="7" id="KW-1185">Reference proteome</keyword>
<dbReference type="AlphaFoldDB" id="A0A1X7NNA4"/>
<keyword evidence="3 5" id="KW-0548">Nucleotidyltransferase</keyword>
<protein>
    <recommendedName>
        <fullName evidence="5">DNA-directed RNA polymerase subunit epsilon</fullName>
        <shortName evidence="5">RNAP epsilon subunit</shortName>
        <ecNumber evidence="5">2.7.7.6</ecNumber>
    </recommendedName>
    <alternativeName>
        <fullName evidence="5">RNA polymerase epsilon subunit</fullName>
    </alternativeName>
    <alternativeName>
        <fullName evidence="5">Transcriptase subunit epsilon</fullName>
    </alternativeName>
</protein>
<reference evidence="6 7" key="1">
    <citation type="submission" date="2017-04" db="EMBL/GenBank/DDBJ databases">
        <authorList>
            <person name="Afonso C.L."/>
            <person name="Miller P.J."/>
            <person name="Scott M.A."/>
            <person name="Spackman E."/>
            <person name="Goraichik I."/>
            <person name="Dimitrov K.M."/>
            <person name="Suarez D.L."/>
            <person name="Swayne D.E."/>
        </authorList>
    </citation>
    <scope>NUCLEOTIDE SEQUENCE [LARGE SCALE GENOMIC DNA]</scope>
    <source>
        <strain evidence="6 7">LMG26642</strain>
    </source>
</reference>
<keyword evidence="2 5" id="KW-0808">Transferase</keyword>
<evidence type="ECO:0000256" key="2">
    <source>
        <dbReference type="ARBA" id="ARBA00022679"/>
    </source>
</evidence>
<dbReference type="HAMAP" id="MF_01553">
    <property type="entry name" value="RNApol_bact_RpoY"/>
    <property type="match status" value="1"/>
</dbReference>
<dbReference type="GO" id="GO:0006351">
    <property type="term" value="P:DNA-templated transcription"/>
    <property type="evidence" value="ECO:0007669"/>
    <property type="project" value="UniProtKB-UniRule"/>
</dbReference>
<dbReference type="GO" id="GO:0003677">
    <property type="term" value="F:DNA binding"/>
    <property type="evidence" value="ECO:0007669"/>
    <property type="project" value="UniProtKB-UniRule"/>
</dbReference>
<gene>
    <name evidence="5" type="primary">rpoY</name>
    <name evidence="6" type="ORF">SAMN04488700_2171</name>
</gene>
<dbReference type="Pfam" id="PF07288">
    <property type="entry name" value="RpoY"/>
    <property type="match status" value="1"/>
</dbReference>
<dbReference type="GO" id="GO:0000428">
    <property type="term" value="C:DNA-directed RNA polymerase complex"/>
    <property type="evidence" value="ECO:0007669"/>
    <property type="project" value="UniProtKB-KW"/>
</dbReference>
<dbReference type="NCBIfam" id="NF010188">
    <property type="entry name" value="PRK13667.1"/>
    <property type="match status" value="1"/>
</dbReference>
<dbReference type="EC" id="2.7.7.6" evidence="5"/>
<evidence type="ECO:0000256" key="3">
    <source>
        <dbReference type="ARBA" id="ARBA00022695"/>
    </source>
</evidence>
<name>A0A1X7NNA4_9LACT</name>
<evidence type="ECO:0000256" key="4">
    <source>
        <dbReference type="ARBA" id="ARBA00023163"/>
    </source>
</evidence>
<organism evidence="6 7">
    <name type="scientific">Carnobacterium iners</name>
    <dbReference type="NCBI Taxonomy" id="1073423"/>
    <lineage>
        <taxon>Bacteria</taxon>
        <taxon>Bacillati</taxon>
        <taxon>Bacillota</taxon>
        <taxon>Bacilli</taxon>
        <taxon>Lactobacillales</taxon>
        <taxon>Carnobacteriaceae</taxon>
        <taxon>Carnobacterium</taxon>
    </lineage>
</organism>
<comment type="subunit">
    <text evidence="5">RNAP is composed of a core of 2 alpha, a beta and a beta' subunit. The core is associated with a delta subunit, and at least one of epsilon or omega. When a sigma factor is associated with the core the holoenzyme is formed, which can initiate transcription.</text>
</comment>
<evidence type="ECO:0000313" key="7">
    <source>
        <dbReference type="Proteomes" id="UP000193435"/>
    </source>
</evidence>
<comment type="similarity">
    <text evidence="5">Belongs to the RNA polymerase subunit epsilon family.</text>
</comment>
<dbReference type="RefSeq" id="WP_085560203.1">
    <property type="nucleotide sequence ID" value="NZ_FOAH01000009.1"/>
</dbReference>
<keyword evidence="4 5" id="KW-0804">Transcription</keyword>
<evidence type="ECO:0000313" key="6">
    <source>
        <dbReference type="EMBL" id="SMH38685.1"/>
    </source>
</evidence>
<accession>A0A1X7NNA4</accession>
<sequence length="72" mass="8574">MIYKITYQETKLRNPKREETQSLYIESDTEIEARSLVETNTPFNIEFIQPIDGSHLEYEQKSPDFKLTEFAK</sequence>
<keyword evidence="1 5" id="KW-0240">DNA-directed RNA polymerase</keyword>
<evidence type="ECO:0000256" key="5">
    <source>
        <dbReference type="HAMAP-Rule" id="MF_01553"/>
    </source>
</evidence>
<dbReference type="Gene3D" id="3.10.20.730">
    <property type="entry name" value="RNAP, epsilon subunit-like"/>
    <property type="match status" value="1"/>
</dbReference>
<evidence type="ECO:0000256" key="1">
    <source>
        <dbReference type="ARBA" id="ARBA00022478"/>
    </source>
</evidence>
<comment type="function">
    <text evidence="5">A non-essential component of RNA polymerase (RNAP).</text>
</comment>
<comment type="catalytic activity">
    <reaction evidence="5">
        <text>RNA(n) + a ribonucleoside 5'-triphosphate = RNA(n+1) + diphosphate</text>
        <dbReference type="Rhea" id="RHEA:21248"/>
        <dbReference type="Rhea" id="RHEA-COMP:14527"/>
        <dbReference type="Rhea" id="RHEA-COMP:17342"/>
        <dbReference type="ChEBI" id="CHEBI:33019"/>
        <dbReference type="ChEBI" id="CHEBI:61557"/>
        <dbReference type="ChEBI" id="CHEBI:140395"/>
        <dbReference type="EC" id="2.7.7.6"/>
    </reaction>
</comment>
<dbReference type="GO" id="GO:0003899">
    <property type="term" value="F:DNA-directed RNA polymerase activity"/>
    <property type="evidence" value="ECO:0007669"/>
    <property type="project" value="UniProtKB-UniRule"/>
</dbReference>
<dbReference type="Proteomes" id="UP000193435">
    <property type="component" value="Unassembled WGS sequence"/>
</dbReference>
<dbReference type="STRING" id="1073423.SAMN04488700_2171"/>